<proteinExistence type="predicted"/>
<accession>A0ABQ5BVZ9</accession>
<reference evidence="1" key="1">
    <citation type="journal article" date="2022" name="Int. J. Mol. Sci.">
        <title>Draft Genome of Tanacetum Coccineum: Genomic Comparison of Closely Related Tanacetum-Family Plants.</title>
        <authorList>
            <person name="Yamashiro T."/>
            <person name="Shiraishi A."/>
            <person name="Nakayama K."/>
            <person name="Satake H."/>
        </authorList>
    </citation>
    <scope>NUCLEOTIDE SEQUENCE</scope>
</reference>
<protein>
    <submittedName>
        <fullName evidence="1">Uncharacterized protein</fullName>
    </submittedName>
</protein>
<sequence length="92" mass="10911">MAPFEVLDEHMEITGSTKLHKRMRFLFVQKIAKEEVFLKFLRDRCNDLRRRSAKRRMLIGEMEALGSRRMTVDCLKQTQARETDKLVALIEV</sequence>
<reference evidence="1" key="2">
    <citation type="submission" date="2022-01" db="EMBL/GenBank/DDBJ databases">
        <authorList>
            <person name="Yamashiro T."/>
            <person name="Shiraishi A."/>
            <person name="Satake H."/>
            <person name="Nakayama K."/>
        </authorList>
    </citation>
    <scope>NUCLEOTIDE SEQUENCE</scope>
</reference>
<gene>
    <name evidence="1" type="ORF">Tco_0877771</name>
</gene>
<evidence type="ECO:0000313" key="1">
    <source>
        <dbReference type="EMBL" id="GJT19065.1"/>
    </source>
</evidence>
<dbReference type="Proteomes" id="UP001151760">
    <property type="component" value="Unassembled WGS sequence"/>
</dbReference>
<comment type="caution">
    <text evidence="1">The sequence shown here is derived from an EMBL/GenBank/DDBJ whole genome shotgun (WGS) entry which is preliminary data.</text>
</comment>
<organism evidence="1 2">
    <name type="scientific">Tanacetum coccineum</name>
    <dbReference type="NCBI Taxonomy" id="301880"/>
    <lineage>
        <taxon>Eukaryota</taxon>
        <taxon>Viridiplantae</taxon>
        <taxon>Streptophyta</taxon>
        <taxon>Embryophyta</taxon>
        <taxon>Tracheophyta</taxon>
        <taxon>Spermatophyta</taxon>
        <taxon>Magnoliopsida</taxon>
        <taxon>eudicotyledons</taxon>
        <taxon>Gunneridae</taxon>
        <taxon>Pentapetalae</taxon>
        <taxon>asterids</taxon>
        <taxon>campanulids</taxon>
        <taxon>Asterales</taxon>
        <taxon>Asteraceae</taxon>
        <taxon>Asteroideae</taxon>
        <taxon>Anthemideae</taxon>
        <taxon>Anthemidinae</taxon>
        <taxon>Tanacetum</taxon>
    </lineage>
</organism>
<dbReference type="EMBL" id="BQNB010013687">
    <property type="protein sequence ID" value="GJT19065.1"/>
    <property type="molecule type" value="Genomic_DNA"/>
</dbReference>
<keyword evidence="2" id="KW-1185">Reference proteome</keyword>
<evidence type="ECO:0000313" key="2">
    <source>
        <dbReference type="Proteomes" id="UP001151760"/>
    </source>
</evidence>
<name>A0ABQ5BVZ9_9ASTR</name>